<reference evidence="10" key="1">
    <citation type="journal article" date="2023" name="Commun. Biol.">
        <title>Genome analysis of Parmales, the sister group of diatoms, reveals the evolutionary specialization of diatoms from phago-mixotrophs to photoautotrophs.</title>
        <authorList>
            <person name="Ban H."/>
            <person name="Sato S."/>
            <person name="Yoshikawa S."/>
            <person name="Yamada K."/>
            <person name="Nakamura Y."/>
            <person name="Ichinomiya M."/>
            <person name="Sato N."/>
            <person name="Blanc-Mathieu R."/>
            <person name="Endo H."/>
            <person name="Kuwata A."/>
            <person name="Ogata H."/>
        </authorList>
    </citation>
    <scope>NUCLEOTIDE SEQUENCE [LARGE SCALE GENOMIC DNA]</scope>
</reference>
<evidence type="ECO:0000259" key="8">
    <source>
        <dbReference type="PROSITE" id="PS50192"/>
    </source>
</evidence>
<feature type="non-terminal residue" evidence="9">
    <location>
        <position position="91"/>
    </location>
</feature>
<dbReference type="Proteomes" id="UP001162640">
    <property type="component" value="Unassembled WGS sequence"/>
</dbReference>
<organism evidence="9 10">
    <name type="scientific">Triparma laevis f. inornata</name>
    <dbReference type="NCBI Taxonomy" id="1714386"/>
    <lineage>
        <taxon>Eukaryota</taxon>
        <taxon>Sar</taxon>
        <taxon>Stramenopiles</taxon>
        <taxon>Ochrophyta</taxon>
        <taxon>Bolidophyceae</taxon>
        <taxon>Parmales</taxon>
        <taxon>Triparmaceae</taxon>
        <taxon>Triparma</taxon>
    </lineage>
</organism>
<dbReference type="CDD" id="cd15841">
    <property type="entry name" value="SNARE_Qc"/>
    <property type="match status" value="1"/>
</dbReference>
<evidence type="ECO:0000313" key="10">
    <source>
        <dbReference type="Proteomes" id="UP001162640"/>
    </source>
</evidence>
<evidence type="ECO:0000256" key="7">
    <source>
        <dbReference type="SAM" id="Phobius"/>
    </source>
</evidence>
<evidence type="ECO:0000256" key="3">
    <source>
        <dbReference type="ARBA" id="ARBA00022692"/>
    </source>
</evidence>
<dbReference type="PANTHER" id="PTHR12791">
    <property type="entry name" value="GOLGI SNARE BET1-RELATED"/>
    <property type="match status" value="1"/>
</dbReference>
<dbReference type="EMBL" id="BLQM01000433">
    <property type="protein sequence ID" value="GMH89582.1"/>
    <property type="molecule type" value="Genomic_DNA"/>
</dbReference>
<feature type="transmembrane region" description="Helical" evidence="7">
    <location>
        <begin position="70"/>
        <end position="90"/>
    </location>
</feature>
<evidence type="ECO:0000313" key="9">
    <source>
        <dbReference type="EMBL" id="GMH89582.1"/>
    </source>
</evidence>
<proteinExistence type="predicted"/>
<keyword evidence="3 7" id="KW-0812">Transmembrane</keyword>
<dbReference type="InterPro" id="IPR000727">
    <property type="entry name" value="T_SNARE_dom"/>
</dbReference>
<dbReference type="GO" id="GO:0005737">
    <property type="term" value="C:cytoplasm"/>
    <property type="evidence" value="ECO:0007669"/>
    <property type="project" value="UniProtKB-ARBA"/>
</dbReference>
<dbReference type="GO" id="GO:0012505">
    <property type="term" value="C:endomembrane system"/>
    <property type="evidence" value="ECO:0007669"/>
    <property type="project" value="UniProtKB-ARBA"/>
</dbReference>
<keyword evidence="6" id="KW-0175">Coiled coil</keyword>
<feature type="coiled-coil region" evidence="6">
    <location>
        <begin position="30"/>
        <end position="57"/>
    </location>
</feature>
<name>A0A9W7ESZ0_9STRA</name>
<accession>A0A9W7ESZ0</accession>
<dbReference type="SUPFAM" id="SSF58038">
    <property type="entry name" value="SNARE fusion complex"/>
    <property type="match status" value="1"/>
</dbReference>
<evidence type="ECO:0000256" key="1">
    <source>
        <dbReference type="ARBA" id="ARBA00004167"/>
    </source>
</evidence>
<keyword evidence="4 7" id="KW-1133">Transmembrane helix</keyword>
<evidence type="ECO:0000256" key="6">
    <source>
        <dbReference type="SAM" id="Coils"/>
    </source>
</evidence>
<feature type="domain" description="T-SNARE coiled-coil homology" evidence="8">
    <location>
        <begin position="1"/>
        <end position="61"/>
    </location>
</feature>
<comment type="subcellular location">
    <subcellularLocation>
        <location evidence="1">Membrane</location>
        <topology evidence="1">Single-pass membrane protein</topology>
    </subcellularLocation>
</comment>
<dbReference type="PROSITE" id="PS50192">
    <property type="entry name" value="T_SNARE"/>
    <property type="match status" value="1"/>
</dbReference>
<evidence type="ECO:0000256" key="2">
    <source>
        <dbReference type="ARBA" id="ARBA00022448"/>
    </source>
</evidence>
<comment type="caution">
    <text evidence="9">The sequence shown here is derived from an EMBL/GenBank/DDBJ whole genome shotgun (WGS) entry which is preliminary data.</text>
</comment>
<dbReference type="Gene3D" id="1.20.5.110">
    <property type="match status" value="1"/>
</dbReference>
<dbReference type="AlphaFoldDB" id="A0A9W7ESZ0"/>
<dbReference type="GO" id="GO:0016020">
    <property type="term" value="C:membrane"/>
    <property type="evidence" value="ECO:0007669"/>
    <property type="project" value="UniProtKB-SubCell"/>
</dbReference>
<evidence type="ECO:0000256" key="4">
    <source>
        <dbReference type="ARBA" id="ARBA00022989"/>
    </source>
</evidence>
<keyword evidence="5 7" id="KW-0472">Membrane</keyword>
<protein>
    <recommendedName>
        <fullName evidence="8">t-SNARE coiled-coil homology domain-containing protein</fullName>
    </recommendedName>
</protein>
<keyword evidence="2" id="KW-0813">Transport</keyword>
<gene>
    <name evidence="9" type="ORF">TL16_g11500</name>
</gene>
<feature type="non-terminal residue" evidence="9">
    <location>
        <position position="1"/>
    </location>
</feature>
<evidence type="ECO:0000256" key="5">
    <source>
        <dbReference type="ARBA" id="ARBA00023136"/>
    </source>
</evidence>
<sequence length="91" mass="10162">MLTHQDESLDVLGQSAARLGMISLEISDELQAQNKMLDEMGEDLDQADINLEIVTRKTKELIKKSGGCKYFSIIVVLSLVVAILFFLIVYT</sequence>